<dbReference type="eggNOG" id="ENOG5030E3E">
    <property type="taxonomic scope" value="Bacteria"/>
</dbReference>
<gene>
    <name evidence="1" type="ORF">BCUN_0246</name>
</gene>
<dbReference type="Proteomes" id="UP000029067">
    <property type="component" value="Unassembled WGS sequence"/>
</dbReference>
<dbReference type="AlphaFoldDB" id="A0A087B401"/>
<accession>A0A087B401</accession>
<protein>
    <submittedName>
        <fullName evidence="1">Uncharacterized protein</fullName>
    </submittedName>
</protein>
<reference evidence="1 2" key="1">
    <citation type="submission" date="2014-03" db="EMBL/GenBank/DDBJ databases">
        <title>Genomics of Bifidobacteria.</title>
        <authorList>
            <person name="Ventura M."/>
            <person name="Milani C."/>
            <person name="Lugli G.A."/>
        </authorList>
    </citation>
    <scope>NUCLEOTIDE SEQUENCE [LARGE SCALE GENOMIC DNA]</scope>
    <source>
        <strain evidence="1 2">LMG 10738</strain>
    </source>
</reference>
<name>A0A087B401_9BIFI</name>
<evidence type="ECO:0000313" key="2">
    <source>
        <dbReference type="Proteomes" id="UP000029067"/>
    </source>
</evidence>
<sequence>MEYEDDYMDRFIGKEGELRQITDPAAIAHAHERTGFVSLTDEEWEYVRRRGRELMEQHVAFNSRDLREEYARLKAKS</sequence>
<evidence type="ECO:0000313" key="1">
    <source>
        <dbReference type="EMBL" id="KFI65751.1"/>
    </source>
</evidence>
<dbReference type="STRING" id="1688.BCUN_0246"/>
<organism evidence="1 2">
    <name type="scientific">Bifidobacterium cuniculi</name>
    <dbReference type="NCBI Taxonomy" id="1688"/>
    <lineage>
        <taxon>Bacteria</taxon>
        <taxon>Bacillati</taxon>
        <taxon>Actinomycetota</taxon>
        <taxon>Actinomycetes</taxon>
        <taxon>Bifidobacteriales</taxon>
        <taxon>Bifidobacteriaceae</taxon>
        <taxon>Bifidobacterium</taxon>
    </lineage>
</organism>
<dbReference type="RefSeq" id="WP_033515098.1">
    <property type="nucleotide sequence ID" value="NZ_JGYV01000001.1"/>
</dbReference>
<dbReference type="EMBL" id="JGYV01000001">
    <property type="protein sequence ID" value="KFI65751.1"/>
    <property type="molecule type" value="Genomic_DNA"/>
</dbReference>
<keyword evidence="2" id="KW-1185">Reference proteome</keyword>
<comment type="caution">
    <text evidence="1">The sequence shown here is derived from an EMBL/GenBank/DDBJ whole genome shotgun (WGS) entry which is preliminary data.</text>
</comment>
<proteinExistence type="predicted"/>